<comment type="caution">
    <text evidence="2">The sequence shown here is derived from an EMBL/GenBank/DDBJ whole genome shotgun (WGS) entry which is preliminary data.</text>
</comment>
<dbReference type="InterPro" id="IPR032466">
    <property type="entry name" value="Metal_Hydrolase"/>
</dbReference>
<dbReference type="Gene3D" id="3.10.310.70">
    <property type="match status" value="1"/>
</dbReference>
<dbReference type="AlphaFoldDB" id="A0A415E416"/>
<dbReference type="OrthoDB" id="9767366at2"/>
<dbReference type="SUPFAM" id="SSF51556">
    <property type="entry name" value="Metallo-dependent hydrolases"/>
    <property type="match status" value="1"/>
</dbReference>
<keyword evidence="2" id="KW-0378">Hydrolase</keyword>
<organism evidence="2 3">
    <name type="scientific">Emergencia timonensis</name>
    <dbReference type="NCBI Taxonomy" id="1776384"/>
    <lineage>
        <taxon>Bacteria</taxon>
        <taxon>Bacillati</taxon>
        <taxon>Bacillota</taxon>
        <taxon>Clostridia</taxon>
        <taxon>Peptostreptococcales</taxon>
        <taxon>Anaerovoracaceae</taxon>
        <taxon>Emergencia</taxon>
    </lineage>
</organism>
<evidence type="ECO:0000259" key="1">
    <source>
        <dbReference type="Pfam" id="PF07969"/>
    </source>
</evidence>
<dbReference type="Proteomes" id="UP000284841">
    <property type="component" value="Unassembled WGS sequence"/>
</dbReference>
<feature type="domain" description="Amidohydrolase 3" evidence="1">
    <location>
        <begin position="48"/>
        <end position="532"/>
    </location>
</feature>
<protein>
    <submittedName>
        <fullName evidence="2">Amidohydrolase</fullName>
    </submittedName>
</protein>
<evidence type="ECO:0000313" key="2">
    <source>
        <dbReference type="EMBL" id="RHJ88329.1"/>
    </source>
</evidence>
<sequence>MKNYDQVYVNGKFFTSDEKKLYADAMAVKDGLIAWIGEAAELDTTDEEVVDLQGKRVLPGIIDSHMHPVMLAANQRQIVCLPPYINSIEELIEAIKKARAAQGPKAWIFGWGYDEGKLKEGKTPSRYDLDAGADDVPVCILRSCGHMRCINSKALEMAGINRDTADPEGGEIMKDDQGEPTGVLRENARFLLSDILPKDSEDAVIDNLVMLSEHLVSQGITAVGDMGNLDDTDYYYVYQKARERGFLQRVSVFYMWESFKNISDFQFKPEQLDRKAPVKVSGLKIIADGGISGRTAWCNRPYLGGDGREQGIPTCTEDHIRSAIRFCKKYNAQLAVHAMGQSAIDRAVNVISEVEDWLDSDLPHARIEHASMPTEKALTKAAAADIAFVTQPVFLYAEIERYMENMGSEWLQSTFPVQDIMTAGIRLAFSTDAPATPLADASNPFVCMQSAVTRKAHDGTDCGQYHKVDIETAIRLYTAEGQYVMGFADNGMLKPGFAADFIVLDRDILSVPEDTIGQVQVEATYIDGCCVYKK</sequence>
<accession>A0A415E416</accession>
<proteinExistence type="predicted"/>
<evidence type="ECO:0000313" key="3">
    <source>
        <dbReference type="Proteomes" id="UP000284841"/>
    </source>
</evidence>
<dbReference type="CDD" id="cd01300">
    <property type="entry name" value="YtcJ_like"/>
    <property type="match status" value="1"/>
</dbReference>
<dbReference type="SUPFAM" id="SSF51338">
    <property type="entry name" value="Composite domain of metallo-dependent hydrolases"/>
    <property type="match status" value="1"/>
</dbReference>
<dbReference type="Gene3D" id="2.30.40.10">
    <property type="entry name" value="Urease, subunit C, domain 1"/>
    <property type="match status" value="1"/>
</dbReference>
<gene>
    <name evidence="2" type="ORF">DW099_07945</name>
</gene>
<dbReference type="PANTHER" id="PTHR22642">
    <property type="entry name" value="IMIDAZOLONEPROPIONASE"/>
    <property type="match status" value="1"/>
</dbReference>
<dbReference type="RefSeq" id="WP_118334967.1">
    <property type="nucleotide sequence ID" value="NZ_AP025567.1"/>
</dbReference>
<dbReference type="InterPro" id="IPR013108">
    <property type="entry name" value="Amidohydro_3"/>
</dbReference>
<dbReference type="PANTHER" id="PTHR22642:SF2">
    <property type="entry name" value="PROTEIN LONG AFTER FAR-RED 3"/>
    <property type="match status" value="1"/>
</dbReference>
<dbReference type="InterPro" id="IPR033932">
    <property type="entry name" value="YtcJ-like"/>
</dbReference>
<dbReference type="InterPro" id="IPR011059">
    <property type="entry name" value="Metal-dep_hydrolase_composite"/>
</dbReference>
<dbReference type="Pfam" id="PF07969">
    <property type="entry name" value="Amidohydro_3"/>
    <property type="match status" value="1"/>
</dbReference>
<name>A0A415E416_9FIRM</name>
<dbReference type="GO" id="GO:0016810">
    <property type="term" value="F:hydrolase activity, acting on carbon-nitrogen (but not peptide) bonds"/>
    <property type="evidence" value="ECO:0007669"/>
    <property type="project" value="InterPro"/>
</dbReference>
<dbReference type="EMBL" id="QRMS01000002">
    <property type="protein sequence ID" value="RHJ88329.1"/>
    <property type="molecule type" value="Genomic_DNA"/>
</dbReference>
<dbReference type="Gene3D" id="3.20.20.140">
    <property type="entry name" value="Metal-dependent hydrolases"/>
    <property type="match status" value="1"/>
</dbReference>
<reference evidence="2 3" key="1">
    <citation type="submission" date="2018-08" db="EMBL/GenBank/DDBJ databases">
        <title>A genome reference for cultivated species of the human gut microbiota.</title>
        <authorList>
            <person name="Zou Y."/>
            <person name="Xue W."/>
            <person name="Luo G."/>
        </authorList>
    </citation>
    <scope>NUCLEOTIDE SEQUENCE [LARGE SCALE GENOMIC DNA]</scope>
    <source>
        <strain evidence="2 3">AM07-24</strain>
    </source>
</reference>
<keyword evidence="3" id="KW-1185">Reference proteome</keyword>